<evidence type="ECO:0000313" key="2">
    <source>
        <dbReference type="EMBL" id="TGN10340.1"/>
    </source>
</evidence>
<dbReference type="AlphaFoldDB" id="A0A4R9LQU5"/>
<feature type="non-terminal residue" evidence="2">
    <location>
        <position position="1"/>
    </location>
</feature>
<sequence>AESFFSTLKREFTNHRRFKNLDEARSDIFYYIEIFIIEKGYIRLSITKLLLCSNWSWLPKQVSTISVEGIRTSDNTQNMRDKRNNNECSKACILKDCNNPIKR</sequence>
<dbReference type="GO" id="GO:0015074">
    <property type="term" value="P:DNA integration"/>
    <property type="evidence" value="ECO:0007669"/>
    <property type="project" value="InterPro"/>
</dbReference>
<accession>A0A4R9LQU5</accession>
<name>A0A4R9LQU5_9LEPT</name>
<comment type="caution">
    <text evidence="2">The sequence shown here is derived from an EMBL/GenBank/DDBJ whole genome shotgun (WGS) entry which is preliminary data.</text>
</comment>
<dbReference type="InterPro" id="IPR001584">
    <property type="entry name" value="Integrase_cat-core"/>
</dbReference>
<evidence type="ECO:0000313" key="3">
    <source>
        <dbReference type="Proteomes" id="UP000298264"/>
    </source>
</evidence>
<proteinExistence type="predicted"/>
<gene>
    <name evidence="2" type="ORF">EHS11_08535</name>
</gene>
<organism evidence="2 3">
    <name type="scientific">Leptospira ilyithenensis</name>
    <dbReference type="NCBI Taxonomy" id="2484901"/>
    <lineage>
        <taxon>Bacteria</taxon>
        <taxon>Pseudomonadati</taxon>
        <taxon>Spirochaetota</taxon>
        <taxon>Spirochaetia</taxon>
        <taxon>Leptospirales</taxon>
        <taxon>Leptospiraceae</taxon>
        <taxon>Leptospira</taxon>
    </lineage>
</organism>
<evidence type="ECO:0000259" key="1">
    <source>
        <dbReference type="Pfam" id="PF13333"/>
    </source>
</evidence>
<keyword evidence="3" id="KW-1185">Reference proteome</keyword>
<feature type="domain" description="Integrase catalytic" evidence="1">
    <location>
        <begin position="2"/>
        <end position="35"/>
    </location>
</feature>
<protein>
    <recommendedName>
        <fullName evidence="1">Integrase catalytic domain-containing protein</fullName>
    </recommendedName>
</protein>
<dbReference type="Proteomes" id="UP000298264">
    <property type="component" value="Unassembled WGS sequence"/>
</dbReference>
<dbReference type="Pfam" id="PF13333">
    <property type="entry name" value="rve_2"/>
    <property type="match status" value="1"/>
</dbReference>
<reference evidence="2" key="1">
    <citation type="journal article" date="2019" name="PLoS Negl. Trop. Dis.">
        <title>Revisiting the worldwide diversity of Leptospira species in the environment.</title>
        <authorList>
            <person name="Vincent A.T."/>
            <person name="Schiettekatte O."/>
            <person name="Bourhy P."/>
            <person name="Veyrier F.J."/>
            <person name="Picardeau M."/>
        </authorList>
    </citation>
    <scope>NUCLEOTIDE SEQUENCE [LARGE SCALE GENOMIC DNA]</scope>
    <source>
        <strain evidence="2">201400974</strain>
    </source>
</reference>
<dbReference type="EMBL" id="RQHV01000043">
    <property type="protein sequence ID" value="TGN10340.1"/>
    <property type="molecule type" value="Genomic_DNA"/>
</dbReference>